<evidence type="ECO:0000256" key="3">
    <source>
        <dbReference type="ARBA" id="ARBA00023110"/>
    </source>
</evidence>
<gene>
    <name evidence="9" type="ORF">TCAL_01213</name>
</gene>
<dbReference type="PANTHER" id="PTHR45779:SF14">
    <property type="entry name" value="PEPTIDYLPROLYL ISOMERASE"/>
    <property type="match status" value="1"/>
</dbReference>
<dbReference type="Pfam" id="PF00254">
    <property type="entry name" value="FKBP_C"/>
    <property type="match status" value="2"/>
</dbReference>
<dbReference type="GO" id="GO:0003755">
    <property type="term" value="F:peptidyl-prolyl cis-trans isomerase activity"/>
    <property type="evidence" value="ECO:0007669"/>
    <property type="project" value="UniProtKB-KW"/>
</dbReference>
<feature type="domain" description="PPIase FKBP-type" evidence="8">
    <location>
        <begin position="43"/>
        <end position="131"/>
    </location>
</feature>
<keyword evidence="3 5" id="KW-0697">Rotamase</keyword>
<protein>
    <recommendedName>
        <fullName evidence="2 5">peptidylprolyl isomerase</fullName>
        <ecNumber evidence="2 5">5.2.1.8</ecNumber>
    </recommendedName>
</protein>
<reference evidence="9 10" key="1">
    <citation type="journal article" date="2018" name="Nat. Ecol. Evol.">
        <title>Genomic signatures of mitonuclear coevolution across populations of Tigriopus californicus.</title>
        <authorList>
            <person name="Barreto F.S."/>
            <person name="Watson E.T."/>
            <person name="Lima T.G."/>
            <person name="Willett C.S."/>
            <person name="Edmands S."/>
            <person name="Li W."/>
            <person name="Burton R.S."/>
        </authorList>
    </citation>
    <scope>NUCLEOTIDE SEQUENCE [LARGE SCALE GENOMIC DNA]</scope>
    <source>
        <strain evidence="9 10">San Diego</strain>
    </source>
</reference>
<keyword evidence="7" id="KW-0732">Signal</keyword>
<dbReference type="FunFam" id="3.10.50.40:FF:000006">
    <property type="entry name" value="Peptidyl-prolyl cis-trans isomerase"/>
    <property type="match status" value="2"/>
</dbReference>
<dbReference type="AlphaFoldDB" id="A0A553NZP4"/>
<comment type="caution">
    <text evidence="9">The sequence shown here is derived from an EMBL/GenBank/DDBJ whole genome shotgun (WGS) entry which is preliminary data.</text>
</comment>
<dbReference type="STRING" id="6832.A0A553NZP4"/>
<dbReference type="SUPFAM" id="SSF54534">
    <property type="entry name" value="FKBP-like"/>
    <property type="match status" value="2"/>
</dbReference>
<evidence type="ECO:0000256" key="1">
    <source>
        <dbReference type="ARBA" id="ARBA00000971"/>
    </source>
</evidence>
<name>A0A553NZP4_TIGCA</name>
<evidence type="ECO:0000313" key="9">
    <source>
        <dbReference type="EMBL" id="TRY70842.1"/>
    </source>
</evidence>
<evidence type="ECO:0000256" key="2">
    <source>
        <dbReference type="ARBA" id="ARBA00013194"/>
    </source>
</evidence>
<dbReference type="PROSITE" id="PS50059">
    <property type="entry name" value="FKBP_PPIASE"/>
    <property type="match status" value="2"/>
</dbReference>
<dbReference type="InterPro" id="IPR046357">
    <property type="entry name" value="PPIase_dom_sf"/>
</dbReference>
<dbReference type="EMBL" id="VCGU01000009">
    <property type="protein sequence ID" value="TRY70842.1"/>
    <property type="molecule type" value="Genomic_DNA"/>
</dbReference>
<feature type="compositionally biased region" description="Basic and acidic residues" evidence="6">
    <location>
        <begin position="136"/>
        <end position="179"/>
    </location>
</feature>
<feature type="signal peptide" evidence="7">
    <location>
        <begin position="1"/>
        <end position="17"/>
    </location>
</feature>
<keyword evidence="4 5" id="KW-0413">Isomerase</keyword>
<dbReference type="Gene3D" id="3.10.50.40">
    <property type="match status" value="2"/>
</dbReference>
<evidence type="ECO:0000259" key="8">
    <source>
        <dbReference type="PROSITE" id="PS50059"/>
    </source>
</evidence>
<accession>A0A553NZP4</accession>
<dbReference type="EC" id="5.2.1.8" evidence="2 5"/>
<feature type="chain" id="PRO_5021923710" description="peptidylprolyl isomerase" evidence="7">
    <location>
        <begin position="18"/>
        <end position="318"/>
    </location>
</feature>
<evidence type="ECO:0000256" key="4">
    <source>
        <dbReference type="ARBA" id="ARBA00023235"/>
    </source>
</evidence>
<sequence>MRKLLLILGAYLGVAVSQDGRPPLQVDVTKTASCEEAQKAGEGDKVTVHYGGFLMDGKKFDSSFDRQKPFTFELGVGQVIPGWDQGLVGVCPGEERHLVVPAPLAYGERGAGDVIPPGATLLFDIVIVDVEQVRSEEEIRKEQEEERHRQEIKERREEQERRRMEQQSRRKQEQEEAAREAAAAEVAAAEAAAAQADYDEEYEEEPCGGGELRTRVEFAPRICPRRSRVGDKLSMHYTGKLTDGTKFDSSLDRNKPFDFTLGVGQVIKGWDDGVLDMCVNEKRTLIVPPHMAYGESGVGSVIPPCATLVFEVELLDIQ</sequence>
<dbReference type="InterPro" id="IPR044609">
    <property type="entry name" value="FKBP2/11"/>
</dbReference>
<feature type="domain" description="PPIase FKBP-type" evidence="8">
    <location>
        <begin position="230"/>
        <end position="318"/>
    </location>
</feature>
<evidence type="ECO:0000256" key="6">
    <source>
        <dbReference type="SAM" id="MobiDB-lite"/>
    </source>
</evidence>
<proteinExistence type="predicted"/>
<evidence type="ECO:0000313" key="10">
    <source>
        <dbReference type="Proteomes" id="UP000318571"/>
    </source>
</evidence>
<evidence type="ECO:0000256" key="5">
    <source>
        <dbReference type="PROSITE-ProRule" id="PRU00277"/>
    </source>
</evidence>
<keyword evidence="10" id="KW-1185">Reference proteome</keyword>
<dbReference type="PANTHER" id="PTHR45779">
    <property type="entry name" value="PEPTIDYLPROLYL ISOMERASE"/>
    <property type="match status" value="1"/>
</dbReference>
<organism evidence="9 10">
    <name type="scientific">Tigriopus californicus</name>
    <name type="common">Marine copepod</name>
    <dbReference type="NCBI Taxonomy" id="6832"/>
    <lineage>
        <taxon>Eukaryota</taxon>
        <taxon>Metazoa</taxon>
        <taxon>Ecdysozoa</taxon>
        <taxon>Arthropoda</taxon>
        <taxon>Crustacea</taxon>
        <taxon>Multicrustacea</taxon>
        <taxon>Hexanauplia</taxon>
        <taxon>Copepoda</taxon>
        <taxon>Harpacticoida</taxon>
        <taxon>Harpacticidae</taxon>
        <taxon>Tigriopus</taxon>
    </lineage>
</organism>
<dbReference type="GO" id="GO:0005783">
    <property type="term" value="C:endoplasmic reticulum"/>
    <property type="evidence" value="ECO:0007669"/>
    <property type="project" value="TreeGrafter"/>
</dbReference>
<feature type="compositionally biased region" description="Low complexity" evidence="6">
    <location>
        <begin position="180"/>
        <end position="196"/>
    </location>
</feature>
<dbReference type="Proteomes" id="UP000318571">
    <property type="component" value="Chromosome 9"/>
</dbReference>
<dbReference type="OMA" id="VPPTWGY"/>
<evidence type="ECO:0000256" key="7">
    <source>
        <dbReference type="SAM" id="SignalP"/>
    </source>
</evidence>
<comment type="catalytic activity">
    <reaction evidence="1 5">
        <text>[protein]-peptidylproline (omega=180) = [protein]-peptidylproline (omega=0)</text>
        <dbReference type="Rhea" id="RHEA:16237"/>
        <dbReference type="Rhea" id="RHEA-COMP:10747"/>
        <dbReference type="Rhea" id="RHEA-COMP:10748"/>
        <dbReference type="ChEBI" id="CHEBI:83833"/>
        <dbReference type="ChEBI" id="CHEBI:83834"/>
        <dbReference type="EC" id="5.2.1.8"/>
    </reaction>
</comment>
<dbReference type="OrthoDB" id="1902587at2759"/>
<feature type="region of interest" description="Disordered" evidence="6">
    <location>
        <begin position="136"/>
        <end position="209"/>
    </location>
</feature>
<feature type="compositionally biased region" description="Acidic residues" evidence="6">
    <location>
        <begin position="197"/>
        <end position="206"/>
    </location>
</feature>
<dbReference type="InterPro" id="IPR001179">
    <property type="entry name" value="PPIase_FKBP_dom"/>
</dbReference>